<evidence type="ECO:0000313" key="1">
    <source>
        <dbReference type="EMBL" id="JAH85258.1"/>
    </source>
</evidence>
<name>A0A0E9W732_ANGAN</name>
<accession>A0A0E9W732</accession>
<protein>
    <submittedName>
        <fullName evidence="1">Uncharacterized protein</fullName>
    </submittedName>
</protein>
<reference evidence="1" key="2">
    <citation type="journal article" date="2015" name="Fish Shellfish Immunol.">
        <title>Early steps in the European eel (Anguilla anguilla)-Vibrio vulnificus interaction in the gills: Role of the RtxA13 toxin.</title>
        <authorList>
            <person name="Callol A."/>
            <person name="Pajuelo D."/>
            <person name="Ebbesson L."/>
            <person name="Teles M."/>
            <person name="MacKenzie S."/>
            <person name="Amaro C."/>
        </authorList>
    </citation>
    <scope>NUCLEOTIDE SEQUENCE</scope>
</reference>
<dbReference type="AlphaFoldDB" id="A0A0E9W732"/>
<sequence length="48" mass="5604">MKKHKSITKETFHSLTLFYVQTIAPLPPLNTKHPYDTTHAKTSIAFRY</sequence>
<proteinExistence type="predicted"/>
<reference evidence="1" key="1">
    <citation type="submission" date="2014-11" db="EMBL/GenBank/DDBJ databases">
        <authorList>
            <person name="Amaro Gonzalez C."/>
        </authorList>
    </citation>
    <scope>NUCLEOTIDE SEQUENCE</scope>
</reference>
<organism evidence="1">
    <name type="scientific">Anguilla anguilla</name>
    <name type="common">European freshwater eel</name>
    <name type="synonym">Muraena anguilla</name>
    <dbReference type="NCBI Taxonomy" id="7936"/>
    <lineage>
        <taxon>Eukaryota</taxon>
        <taxon>Metazoa</taxon>
        <taxon>Chordata</taxon>
        <taxon>Craniata</taxon>
        <taxon>Vertebrata</taxon>
        <taxon>Euteleostomi</taxon>
        <taxon>Actinopterygii</taxon>
        <taxon>Neopterygii</taxon>
        <taxon>Teleostei</taxon>
        <taxon>Anguilliformes</taxon>
        <taxon>Anguillidae</taxon>
        <taxon>Anguilla</taxon>
    </lineage>
</organism>
<dbReference type="EMBL" id="GBXM01023319">
    <property type="protein sequence ID" value="JAH85258.1"/>
    <property type="molecule type" value="Transcribed_RNA"/>
</dbReference>